<feature type="transmembrane region" description="Helical" evidence="1">
    <location>
        <begin position="286"/>
        <end position="305"/>
    </location>
</feature>
<organism evidence="4 5">
    <name type="scientific">Pontixanthobacter luteolus</name>
    <dbReference type="NCBI Taxonomy" id="295089"/>
    <lineage>
        <taxon>Bacteria</taxon>
        <taxon>Pseudomonadati</taxon>
        <taxon>Pseudomonadota</taxon>
        <taxon>Alphaproteobacteria</taxon>
        <taxon>Sphingomonadales</taxon>
        <taxon>Erythrobacteraceae</taxon>
        <taxon>Pontixanthobacter</taxon>
    </lineage>
</organism>
<keyword evidence="1" id="KW-0472">Membrane</keyword>
<dbReference type="InterPro" id="IPR050879">
    <property type="entry name" value="Acyltransferase_3"/>
</dbReference>
<feature type="transmembrane region" description="Helical" evidence="1">
    <location>
        <begin position="235"/>
        <end position="255"/>
    </location>
</feature>
<evidence type="ECO:0000313" key="4">
    <source>
        <dbReference type="EMBL" id="MXP47942.1"/>
    </source>
</evidence>
<dbReference type="Pfam" id="PF19040">
    <property type="entry name" value="SGNH"/>
    <property type="match status" value="1"/>
</dbReference>
<keyword evidence="5" id="KW-1185">Reference proteome</keyword>
<dbReference type="GO" id="GO:0016747">
    <property type="term" value="F:acyltransferase activity, transferring groups other than amino-acyl groups"/>
    <property type="evidence" value="ECO:0007669"/>
    <property type="project" value="InterPro"/>
</dbReference>
<feature type="transmembrane region" description="Helical" evidence="1">
    <location>
        <begin position="194"/>
        <end position="214"/>
    </location>
</feature>
<dbReference type="EMBL" id="WTYP01000002">
    <property type="protein sequence ID" value="MXP47942.1"/>
    <property type="molecule type" value="Genomic_DNA"/>
</dbReference>
<sequence>MQAPAHQSHSASIDGLRSVAVLPVLIGHAFPKILPGGFVGVDIFFVISGFLIASMIADKSLRDSFSTTDFYKRRILRIMPALAMVLFITTISAFILLPPYQLREFGQALFGSSIFSSNILFWLKSGYFDAAAEANPLVHTWSLAVEEQFYVVAPLMAFLVAKSRKAFYVVLAFVGLGSLAFAEATNNVVPSTYFFFTLNRIFELIVGCLVGCAFHSRQMGELTYRVDRLPAIASNLLSAAAIAALFWCFFTFGSWSHHPGLITLIPVCATGVLLALHTSNSVVHRLLALRPLVFVGLISYSLYLVHQPLLALARTVTFGDPSTELLSALLIVSIILAYLIWRFVEQPFRNYDRFSLKQTFAGCAAIIAIGSLAGLALHVSQGLPSRYSEETRALVRPAPIELDQLDASGLPQGSRLVLWGDSHARMLYPAAQKWMKQTKGEVRLFDNGGCPPIVGFDNDWRNSTGPVCSEFNQEALNRLLEMKPGLLVVLASRWPNYLRAPDELDEFGHPWTLASRSIFPSAQKAWREDATEQATASLGSVISALTQAGHRVVLVGTVPNQKVHADNLGFLTNGEISAISEIAVAERTHNAASAKANGMLTDAVAGLAGVTVIDPAELYCRNGKCSYLYDGKFAYADSNHLNEWGSIPLVRRILEQSAQSSASAR</sequence>
<dbReference type="AlphaFoldDB" id="A0A6I4V7R0"/>
<feature type="transmembrane region" description="Helical" evidence="1">
    <location>
        <begin position="78"/>
        <end position="99"/>
    </location>
</feature>
<reference evidence="4 5" key="1">
    <citation type="submission" date="2019-12" db="EMBL/GenBank/DDBJ databases">
        <title>Genomic-based taxomic classification of the family Erythrobacteraceae.</title>
        <authorList>
            <person name="Xu L."/>
        </authorList>
    </citation>
    <scope>NUCLEOTIDE SEQUENCE [LARGE SCALE GENOMIC DNA]</scope>
    <source>
        <strain evidence="4 5">SW-109</strain>
    </source>
</reference>
<dbReference type="Proteomes" id="UP000471435">
    <property type="component" value="Unassembled WGS sequence"/>
</dbReference>
<dbReference type="InterPro" id="IPR002656">
    <property type="entry name" value="Acyl_transf_3_dom"/>
</dbReference>
<dbReference type="PANTHER" id="PTHR23028">
    <property type="entry name" value="ACETYLTRANSFERASE"/>
    <property type="match status" value="1"/>
</dbReference>
<dbReference type="PANTHER" id="PTHR23028:SF53">
    <property type="entry name" value="ACYL_TRANSF_3 DOMAIN-CONTAINING PROTEIN"/>
    <property type="match status" value="1"/>
</dbReference>
<feature type="transmembrane region" description="Helical" evidence="1">
    <location>
        <begin position="356"/>
        <end position="377"/>
    </location>
</feature>
<feature type="domain" description="SGNH" evidence="3">
    <location>
        <begin position="413"/>
        <end position="653"/>
    </location>
</feature>
<accession>A0A6I4V7R0</accession>
<feature type="transmembrane region" description="Helical" evidence="1">
    <location>
        <begin position="261"/>
        <end position="279"/>
    </location>
</feature>
<dbReference type="OrthoDB" id="9796461at2"/>
<protein>
    <submittedName>
        <fullName evidence="4">Acyltransferase family protein</fullName>
    </submittedName>
</protein>
<evidence type="ECO:0000259" key="2">
    <source>
        <dbReference type="Pfam" id="PF01757"/>
    </source>
</evidence>
<dbReference type="InterPro" id="IPR043968">
    <property type="entry name" value="SGNH"/>
</dbReference>
<feature type="transmembrane region" description="Helical" evidence="1">
    <location>
        <begin position="33"/>
        <end position="57"/>
    </location>
</feature>
<dbReference type="RefSeq" id="WP_160731178.1">
    <property type="nucleotide sequence ID" value="NZ_WTYP01000002.1"/>
</dbReference>
<proteinExistence type="predicted"/>
<dbReference type="GO" id="GO:0009103">
    <property type="term" value="P:lipopolysaccharide biosynthetic process"/>
    <property type="evidence" value="ECO:0007669"/>
    <property type="project" value="TreeGrafter"/>
</dbReference>
<dbReference type="GO" id="GO:0016020">
    <property type="term" value="C:membrane"/>
    <property type="evidence" value="ECO:0007669"/>
    <property type="project" value="TreeGrafter"/>
</dbReference>
<feature type="domain" description="Acyltransferase 3" evidence="2">
    <location>
        <begin position="11"/>
        <end position="342"/>
    </location>
</feature>
<keyword evidence="4" id="KW-0808">Transferase</keyword>
<feature type="transmembrane region" description="Helical" evidence="1">
    <location>
        <begin position="325"/>
        <end position="344"/>
    </location>
</feature>
<evidence type="ECO:0000259" key="3">
    <source>
        <dbReference type="Pfam" id="PF19040"/>
    </source>
</evidence>
<keyword evidence="1" id="KW-0812">Transmembrane</keyword>
<keyword evidence="1" id="KW-1133">Transmembrane helix</keyword>
<name>A0A6I4V7R0_9SPHN</name>
<comment type="caution">
    <text evidence="4">The sequence shown here is derived from an EMBL/GenBank/DDBJ whole genome shotgun (WGS) entry which is preliminary data.</text>
</comment>
<evidence type="ECO:0000256" key="1">
    <source>
        <dbReference type="SAM" id="Phobius"/>
    </source>
</evidence>
<gene>
    <name evidence="4" type="ORF">GRI43_11155</name>
</gene>
<dbReference type="Pfam" id="PF01757">
    <property type="entry name" value="Acyl_transf_3"/>
    <property type="match status" value="1"/>
</dbReference>
<feature type="transmembrane region" description="Helical" evidence="1">
    <location>
        <begin position="166"/>
        <end position="182"/>
    </location>
</feature>
<keyword evidence="4" id="KW-0012">Acyltransferase</keyword>
<evidence type="ECO:0000313" key="5">
    <source>
        <dbReference type="Proteomes" id="UP000471435"/>
    </source>
</evidence>